<evidence type="ECO:0000256" key="4">
    <source>
        <dbReference type="ARBA" id="ARBA00022736"/>
    </source>
</evidence>
<dbReference type="InterPro" id="IPR002915">
    <property type="entry name" value="DeoC/FbaB/LacD_aldolase"/>
</dbReference>
<comment type="catalytic activity">
    <reaction evidence="1 6">
        <text>D-tagatofuranose 1,6-bisphosphate = D-glyceraldehyde 3-phosphate + dihydroxyacetone phosphate</text>
        <dbReference type="Rhea" id="RHEA:22948"/>
        <dbReference type="ChEBI" id="CHEBI:57642"/>
        <dbReference type="ChEBI" id="CHEBI:58694"/>
        <dbReference type="ChEBI" id="CHEBI:59776"/>
        <dbReference type="EC" id="4.1.2.40"/>
    </reaction>
</comment>
<dbReference type="GO" id="GO:1902777">
    <property type="term" value="P:6-sulfoquinovose(1-) catabolic process"/>
    <property type="evidence" value="ECO:0007669"/>
    <property type="project" value="TreeGrafter"/>
</dbReference>
<dbReference type="Pfam" id="PF01791">
    <property type="entry name" value="DeoC"/>
    <property type="match status" value="1"/>
</dbReference>
<reference evidence="7 8" key="1">
    <citation type="submission" date="2019-05" db="EMBL/GenBank/DDBJ databases">
        <title>Culicoidintestinum kansasii gen. nov., sp. nov. from the gastrointestinal tract of the biting midge, Culicoides sonorensis.</title>
        <authorList>
            <person name="Neupane S."/>
            <person name="Ghosh A."/>
            <person name="Gunther S."/>
            <person name="Martin K."/>
            <person name="Zurek L."/>
        </authorList>
    </citation>
    <scope>NUCLEOTIDE SEQUENCE [LARGE SCALE GENOMIC DNA]</scope>
    <source>
        <strain evidence="7 8">CS-1</strain>
    </source>
</reference>
<dbReference type="UniPathway" id="UPA00704">
    <property type="reaction ID" value="UER00716"/>
</dbReference>
<organism evidence="7 8">
    <name type="scientific">Culicoidibacter larvae</name>
    <dbReference type="NCBI Taxonomy" id="2579976"/>
    <lineage>
        <taxon>Bacteria</taxon>
        <taxon>Bacillati</taxon>
        <taxon>Bacillota</taxon>
        <taxon>Culicoidibacteria</taxon>
        <taxon>Culicoidibacterales</taxon>
        <taxon>Culicoidibacteraceae</taxon>
        <taxon>Culicoidibacter</taxon>
    </lineage>
</organism>
<dbReference type="GO" id="GO:0061595">
    <property type="term" value="F:6-deoxy-6-sulfofructose-1-phosphate aldolase activity"/>
    <property type="evidence" value="ECO:0007669"/>
    <property type="project" value="TreeGrafter"/>
</dbReference>
<evidence type="ECO:0000256" key="6">
    <source>
        <dbReference type="HAMAP-Rule" id="MF_00734"/>
    </source>
</evidence>
<dbReference type="Proteomes" id="UP000306912">
    <property type="component" value="Unassembled WGS sequence"/>
</dbReference>
<dbReference type="PANTHER" id="PTHR39340:SF1">
    <property type="entry name" value="SULFOFRUCTOSEPHOSPHATE ALDOLASE"/>
    <property type="match status" value="1"/>
</dbReference>
<dbReference type="SMART" id="SM01133">
    <property type="entry name" value="DeoC"/>
    <property type="match status" value="1"/>
</dbReference>
<evidence type="ECO:0000313" key="8">
    <source>
        <dbReference type="Proteomes" id="UP000306912"/>
    </source>
</evidence>
<evidence type="ECO:0000256" key="2">
    <source>
        <dbReference type="ARBA" id="ARBA00005191"/>
    </source>
</evidence>
<evidence type="ECO:0000256" key="5">
    <source>
        <dbReference type="ARBA" id="ARBA00023239"/>
    </source>
</evidence>
<proteinExistence type="inferred from homology"/>
<comment type="caution">
    <text evidence="7">The sequence shown here is derived from an EMBL/GenBank/DDBJ whole genome shotgun (WGS) entry which is preliminary data.</text>
</comment>
<evidence type="ECO:0000256" key="3">
    <source>
        <dbReference type="ARBA" id="ARBA00008679"/>
    </source>
</evidence>
<name>A0A5R8QC83_9FIRM</name>
<dbReference type="NCBIfam" id="NF009065">
    <property type="entry name" value="PRK12399.1"/>
    <property type="match status" value="1"/>
</dbReference>
<dbReference type="InParanoid" id="A0A5R8QC83"/>
<evidence type="ECO:0000256" key="1">
    <source>
        <dbReference type="ARBA" id="ARBA00000567"/>
    </source>
</evidence>
<gene>
    <name evidence="6" type="primary">lacD</name>
    <name evidence="7" type="ORF">FEZ08_08450</name>
</gene>
<dbReference type="InterPro" id="IPR050552">
    <property type="entry name" value="LacD_aldolase"/>
</dbReference>
<dbReference type="OrthoDB" id="106309at2"/>
<keyword evidence="5 6" id="KW-0456">Lyase</keyword>
<dbReference type="RefSeq" id="WP_138191339.1">
    <property type="nucleotide sequence ID" value="NZ_VBWP01000007.1"/>
</dbReference>
<dbReference type="GO" id="GO:0009024">
    <property type="term" value="F:tagatose-6-phosphate kinase activity"/>
    <property type="evidence" value="ECO:0007669"/>
    <property type="project" value="InterPro"/>
</dbReference>
<dbReference type="HAMAP" id="MF_00734">
    <property type="entry name" value="LacD"/>
    <property type="match status" value="1"/>
</dbReference>
<comment type="pathway">
    <text evidence="2 6">Carbohydrate metabolism; D-tagatose 6-phosphate degradation; D-glyceraldehyde 3-phosphate and glycerone phosphate from D-tagatose 6-phosphate: step 2/2.</text>
</comment>
<dbReference type="SUPFAM" id="SSF51569">
    <property type="entry name" value="Aldolase"/>
    <property type="match status" value="1"/>
</dbReference>
<dbReference type="Gene3D" id="3.20.20.70">
    <property type="entry name" value="Aldolase class I"/>
    <property type="match status" value="1"/>
</dbReference>
<dbReference type="EMBL" id="VBWP01000007">
    <property type="protein sequence ID" value="TLG72722.1"/>
    <property type="molecule type" value="Genomic_DNA"/>
</dbReference>
<dbReference type="InterPro" id="IPR005927">
    <property type="entry name" value="Tag_1.6-dipho_adolase"/>
</dbReference>
<keyword evidence="4 6" id="KW-0423">Lactose metabolism</keyword>
<dbReference type="GO" id="GO:0019512">
    <property type="term" value="P:lactose catabolic process via tagatose-6-phosphate"/>
    <property type="evidence" value="ECO:0007669"/>
    <property type="project" value="InterPro"/>
</dbReference>
<keyword evidence="8" id="KW-1185">Reference proteome</keyword>
<dbReference type="AlphaFoldDB" id="A0A5R8QC83"/>
<dbReference type="EC" id="4.1.2.40" evidence="6"/>
<dbReference type="PANTHER" id="PTHR39340">
    <property type="entry name" value="SULFOFRUCTOSEPHOSPHATE ALDOLASE"/>
    <property type="match status" value="1"/>
</dbReference>
<protein>
    <recommendedName>
        <fullName evidence="6">Tagatose 1,6-diphosphate aldolase</fullName>
        <ecNumber evidence="6">4.1.2.40</ecNumber>
    </recommendedName>
    <alternativeName>
        <fullName evidence="6">D-tagatose-1,6-bisphosphate aldolase</fullName>
    </alternativeName>
    <alternativeName>
        <fullName evidence="6">Tagatose-bisphosphate aldolase</fullName>
    </alternativeName>
</protein>
<sequence>MITMTKGKFAGLQRLSDDNGVIAALAIDQRGSMVKMISKAKGHEASVEEVEYFKTAVSRELTPYASAILLDLQYGTPAIAARHEQTGLLLSYQKTGYDVETPGRLPDLIDDLSALRIKEHHGDAVKILIYYDPYEPQDILELKHAWIERIGAECKAVDIPFFLEPITYDHQMDDMSGIEYAQKKPQYVNAAIEEFSKPRYGVDVLKLEVPINIKYVEGYAEGEFAYTKEEAIKHFHAAADLAKLPFIYLSAGVTAEQFRDTITLATEAGTPFSGVLCGRATWQNGVAAYGLSDAALDTWLKKEGTYNITALNELLAKGAVPWWTIYGGLENIEVIG</sequence>
<dbReference type="InterPro" id="IPR013785">
    <property type="entry name" value="Aldolase_TIM"/>
</dbReference>
<evidence type="ECO:0000313" key="7">
    <source>
        <dbReference type="EMBL" id="TLG72722.1"/>
    </source>
</evidence>
<comment type="similarity">
    <text evidence="3 6">Belongs to the aldolase LacD family.</text>
</comment>
<dbReference type="NCBIfam" id="NF009498">
    <property type="entry name" value="PRK12858.1"/>
    <property type="match status" value="1"/>
</dbReference>
<dbReference type="GO" id="GO:2001059">
    <property type="term" value="P:D-tagatose 6-phosphate catabolic process"/>
    <property type="evidence" value="ECO:0007669"/>
    <property type="project" value="UniProtKB-UniRule"/>
</dbReference>
<accession>A0A5R8QC83</accession>
<dbReference type="GO" id="GO:0009025">
    <property type="term" value="F:tagatose-bisphosphate aldolase activity"/>
    <property type="evidence" value="ECO:0007669"/>
    <property type="project" value="UniProtKB-UniRule"/>
</dbReference>